<dbReference type="Gene3D" id="3.40.50.11090">
    <property type="match status" value="1"/>
</dbReference>
<comment type="similarity">
    <text evidence="1">Belongs to the glycosyltransferase 2 family.</text>
</comment>
<organism evidence="5 6">
    <name type="scientific">Paenibacillus germinis</name>
    <dbReference type="NCBI Taxonomy" id="2654979"/>
    <lineage>
        <taxon>Bacteria</taxon>
        <taxon>Bacillati</taxon>
        <taxon>Bacillota</taxon>
        <taxon>Bacilli</taxon>
        <taxon>Bacillales</taxon>
        <taxon>Paenibacillaceae</taxon>
        <taxon>Paenibacillus</taxon>
    </lineage>
</organism>
<dbReference type="SUPFAM" id="SSF53448">
    <property type="entry name" value="Nucleotide-diphospho-sugar transferases"/>
    <property type="match status" value="1"/>
</dbReference>
<dbReference type="PANTHER" id="PTHR22916:SF3">
    <property type="entry name" value="UDP-GLCNAC:BETAGAL BETA-1,3-N-ACETYLGLUCOSAMINYLTRANSFERASE-LIKE PROTEIN 1"/>
    <property type="match status" value="1"/>
</dbReference>
<name>A0ABX1Z7L5_9BACL</name>
<dbReference type="Gene3D" id="3.90.550.10">
    <property type="entry name" value="Spore Coat Polysaccharide Biosynthesis Protein SpsA, Chain A"/>
    <property type="match status" value="1"/>
</dbReference>
<evidence type="ECO:0000313" key="6">
    <source>
        <dbReference type="Proteomes" id="UP000658690"/>
    </source>
</evidence>
<gene>
    <name evidence="5" type="ORF">GC102_19475</name>
</gene>
<dbReference type="RefSeq" id="WP_171691043.1">
    <property type="nucleotide sequence ID" value="NZ_WHOC01000094.1"/>
</dbReference>
<dbReference type="InterPro" id="IPR029044">
    <property type="entry name" value="Nucleotide-diphossugar_trans"/>
</dbReference>
<dbReference type="EMBL" id="WHOC01000094">
    <property type="protein sequence ID" value="NOU87931.1"/>
    <property type="molecule type" value="Genomic_DNA"/>
</dbReference>
<feature type="domain" description="Glycosyltransferase 2-like" evidence="4">
    <location>
        <begin position="527"/>
        <end position="690"/>
    </location>
</feature>
<keyword evidence="2" id="KW-0175">Coiled coil</keyword>
<protein>
    <submittedName>
        <fullName evidence="5">Glycosyltransferase</fullName>
    </submittedName>
</protein>
<dbReference type="Pfam" id="PF00534">
    <property type="entry name" value="Glycos_transf_1"/>
    <property type="match status" value="1"/>
</dbReference>
<evidence type="ECO:0000256" key="2">
    <source>
        <dbReference type="SAM" id="Coils"/>
    </source>
</evidence>
<reference evidence="5 6" key="1">
    <citation type="submission" date="2019-10" db="EMBL/GenBank/DDBJ databases">
        <title>Description of Paenibacillus choica sp. nov.</title>
        <authorList>
            <person name="Carlier A."/>
            <person name="Qi S."/>
        </authorList>
    </citation>
    <scope>NUCLEOTIDE SEQUENCE [LARGE SCALE GENOMIC DNA]</scope>
    <source>
        <strain evidence="5 6">LMG 31460</strain>
    </source>
</reference>
<proteinExistence type="inferred from homology"/>
<keyword evidence="6" id="KW-1185">Reference proteome</keyword>
<feature type="coiled-coil region" evidence="2">
    <location>
        <begin position="351"/>
        <end position="441"/>
    </location>
</feature>
<dbReference type="InterPro" id="IPR001173">
    <property type="entry name" value="Glyco_trans_2-like"/>
</dbReference>
<dbReference type="CDD" id="cd00761">
    <property type="entry name" value="Glyco_tranf_GTA_type"/>
    <property type="match status" value="1"/>
</dbReference>
<accession>A0ABX1Z7L5</accession>
<dbReference type="Pfam" id="PF00535">
    <property type="entry name" value="Glycos_transf_2"/>
    <property type="match status" value="1"/>
</dbReference>
<comment type="caution">
    <text evidence="5">The sequence shown here is derived from an EMBL/GenBank/DDBJ whole genome shotgun (WGS) entry which is preliminary data.</text>
</comment>
<dbReference type="PANTHER" id="PTHR22916">
    <property type="entry name" value="GLYCOSYLTRANSFERASE"/>
    <property type="match status" value="1"/>
</dbReference>
<evidence type="ECO:0000259" key="4">
    <source>
        <dbReference type="Pfam" id="PF00535"/>
    </source>
</evidence>
<dbReference type="Proteomes" id="UP000658690">
    <property type="component" value="Unassembled WGS sequence"/>
</dbReference>
<evidence type="ECO:0000313" key="5">
    <source>
        <dbReference type="EMBL" id="NOU87931.1"/>
    </source>
</evidence>
<dbReference type="SUPFAM" id="SSF53756">
    <property type="entry name" value="UDP-Glycosyltransferase/glycogen phosphorylase"/>
    <property type="match status" value="2"/>
</dbReference>
<feature type="domain" description="Glycosyl transferase family 1" evidence="3">
    <location>
        <begin position="971"/>
        <end position="1061"/>
    </location>
</feature>
<dbReference type="CDD" id="cd03801">
    <property type="entry name" value="GT4_PimA-like"/>
    <property type="match status" value="1"/>
</dbReference>
<dbReference type="InterPro" id="IPR001296">
    <property type="entry name" value="Glyco_trans_1"/>
</dbReference>
<evidence type="ECO:0000256" key="1">
    <source>
        <dbReference type="ARBA" id="ARBA00006739"/>
    </source>
</evidence>
<sequence length="1084" mass="125336">MWTGRHILITTHSLVEFAGAEINVLSLAKEFIDLGNVVHVGAYYIGEPILSEFNNSNIPVFNLIHSEWSQMHYDLVWSQHATTLYQVLLRGIKPEKIIFSSLSPFEPLEFPPIFSNQLSLILANSEETRERLISEGVSIDNVMVFPNFATNDYFNSNIKHLAEKVRRICIISNHVPEELKLLQSEFYNDSIVLDIYGIEYINTLITPEILKNYDVIITIGKSVQFSLVMGIPVYCYDIHGGPGWIDETNYKIAKYYNFSGRGFDKKLTANEIKMEILEGYSRACSNMELLSLLARSEFNLSLNLKTILDSERLLTRNVDNNVLVEDCLSFERSHKAFLREYEYNRYYKSIAIEKEKKISSLLEELEGKNQQIDEYSLLNSELHSKISRLISNVRNQAFSLQKLSNELDKKMIINNDSQKQIELLTNSINEFQKQISQKDDNSNYLLNLSQELSTKLNEIQNTRAWIYAEKVRKLNIKLRKGIRNPNLIYKKILKTLNISSSSYYKKKVHVQQLYNNNEIPDRNPLISVVIPIYDRTDVLIESIDSILNQTYDNIEILLVCDGSPTKTLEIVKSYENNEKVKAFYFKNNSGNAVRGRNKAIKEARGEYLAFQDSDDIAELNRLELSLGYIQNYKCDVVYGGWRALLDGTRIIDLEDKQEVFSPECDYEFLKEICVPCQSTVMVRLSAIRHVGGLKSIMRYREDHELWLRLSYYGYKFKSIPYVLTNLRLHDNNLELTFKDNDNVWEKLTLEEHKIIRPLKPKIAYLLAGTGISGGLSVICKHANSLLDRGYDVSFITEDNSNTIEWYPSQLVNIIPIDNIPNNFDIIIATYWTTAYTLENIPSKRKLYFVQSNESIFFPEESNEYKAAYNTYTKDYEIITMAKWLQDWLDIKFSKDSYYVPNGVDPKIVYLTEPIEKKNNKIRILIEGPIDVPFKGIKEAFQVVEGLDCEIWCVSTSGTPDPSWKIDKYFEKVPFERMKYIYSSCDILLKMSKIESFCLPALEMMACGGICVLNKFNGIDEFVVNEYNALIVEQSDILGAKNAIIRIMENPDLKEKLSKNALETASNWNWDRSIDLLEEIILQGY</sequence>
<evidence type="ECO:0000259" key="3">
    <source>
        <dbReference type="Pfam" id="PF00534"/>
    </source>
</evidence>
<dbReference type="Gene3D" id="3.40.50.2000">
    <property type="entry name" value="Glycogen Phosphorylase B"/>
    <property type="match status" value="2"/>
</dbReference>